<dbReference type="CDD" id="cd04301">
    <property type="entry name" value="NAT_SF"/>
    <property type="match status" value="1"/>
</dbReference>
<reference evidence="2 3" key="1">
    <citation type="submission" date="2020-04" db="EMBL/GenBank/DDBJ databases">
        <title>Novel species.</title>
        <authorList>
            <person name="Teo W.F.A."/>
            <person name="Lipun K."/>
            <person name="Srisuk N."/>
            <person name="Duangmal K."/>
        </authorList>
    </citation>
    <scope>NUCLEOTIDE SEQUENCE [LARGE SCALE GENOMIC DNA]</scope>
    <source>
        <strain evidence="2 3">K13G38</strain>
    </source>
</reference>
<dbReference type="Proteomes" id="UP000715441">
    <property type="component" value="Unassembled WGS sequence"/>
</dbReference>
<dbReference type="Pfam" id="PF00583">
    <property type="entry name" value="Acetyltransf_1"/>
    <property type="match status" value="1"/>
</dbReference>
<keyword evidence="3" id="KW-1185">Reference proteome</keyword>
<feature type="domain" description="N-acetyltransferase" evidence="1">
    <location>
        <begin position="22"/>
        <end position="176"/>
    </location>
</feature>
<gene>
    <name evidence="2" type="ORF">HFP15_02935</name>
</gene>
<accession>A0ABX1J0M8</accession>
<evidence type="ECO:0000259" key="1">
    <source>
        <dbReference type="PROSITE" id="PS51186"/>
    </source>
</evidence>
<dbReference type="PROSITE" id="PS51186">
    <property type="entry name" value="GNAT"/>
    <property type="match status" value="1"/>
</dbReference>
<evidence type="ECO:0000313" key="3">
    <source>
        <dbReference type="Proteomes" id="UP000715441"/>
    </source>
</evidence>
<evidence type="ECO:0000313" key="2">
    <source>
        <dbReference type="EMBL" id="NKQ51832.1"/>
    </source>
</evidence>
<dbReference type="InterPro" id="IPR016181">
    <property type="entry name" value="Acyl_CoA_acyltransferase"/>
</dbReference>
<dbReference type="Gene3D" id="3.40.630.30">
    <property type="match status" value="1"/>
</dbReference>
<dbReference type="InterPro" id="IPR000182">
    <property type="entry name" value="GNAT_dom"/>
</dbReference>
<dbReference type="EMBL" id="JAAXLS010000001">
    <property type="protein sequence ID" value="NKQ51832.1"/>
    <property type="molecule type" value="Genomic_DNA"/>
</dbReference>
<dbReference type="SUPFAM" id="SSF55729">
    <property type="entry name" value="Acyl-CoA N-acyltransferases (Nat)"/>
    <property type="match status" value="1"/>
</dbReference>
<protein>
    <submittedName>
        <fullName evidence="2">GNAT family N-acetyltransferase</fullName>
    </submittedName>
</protein>
<name>A0ABX1J0M8_9PSEU</name>
<dbReference type="RefSeq" id="WP_168511027.1">
    <property type="nucleotide sequence ID" value="NZ_JAAXLS010000001.1"/>
</dbReference>
<comment type="caution">
    <text evidence="2">The sequence shown here is derived from an EMBL/GenBank/DDBJ whole genome shotgun (WGS) entry which is preliminary data.</text>
</comment>
<sequence length="176" mass="19241">MPPAVPPEEFRRTLRLRDGREVFVAPLTPEDAGELGDALRHADPDTLYRRFCGAPPKVTPALLRYLTELDYVHRFALVATDHNGLGVAVARYEDTGRPGVAEVAVVVAPDWRRAGLATALLRMLAEAALARGFRRFTAVYLADNRDVEELLDEAHGTRVIAKGLAEATVALADITD</sequence>
<proteinExistence type="predicted"/>
<organism evidence="2 3">
    <name type="scientific">Amycolatopsis acididurans</name>
    <dbReference type="NCBI Taxonomy" id="2724524"/>
    <lineage>
        <taxon>Bacteria</taxon>
        <taxon>Bacillati</taxon>
        <taxon>Actinomycetota</taxon>
        <taxon>Actinomycetes</taxon>
        <taxon>Pseudonocardiales</taxon>
        <taxon>Pseudonocardiaceae</taxon>
        <taxon>Amycolatopsis</taxon>
    </lineage>
</organism>